<protein>
    <submittedName>
        <fullName evidence="2">Uncharacterized protein</fullName>
    </submittedName>
</protein>
<organism evidence="2">
    <name type="scientific">Octopus bimaculoides</name>
    <name type="common">California two-spotted octopus</name>
    <dbReference type="NCBI Taxonomy" id="37653"/>
    <lineage>
        <taxon>Eukaryota</taxon>
        <taxon>Metazoa</taxon>
        <taxon>Spiralia</taxon>
        <taxon>Lophotrochozoa</taxon>
        <taxon>Mollusca</taxon>
        <taxon>Cephalopoda</taxon>
        <taxon>Coleoidea</taxon>
        <taxon>Octopodiformes</taxon>
        <taxon>Octopoda</taxon>
        <taxon>Incirrata</taxon>
        <taxon>Octopodidae</taxon>
        <taxon>Octopus</taxon>
    </lineage>
</organism>
<evidence type="ECO:0000313" key="2">
    <source>
        <dbReference type="EMBL" id="KOG00153.1"/>
    </source>
</evidence>
<proteinExistence type="predicted"/>
<dbReference type="AlphaFoldDB" id="A0A0L8IFF0"/>
<feature type="chain" id="PRO_5005584371" evidence="1">
    <location>
        <begin position="23"/>
        <end position="49"/>
    </location>
</feature>
<name>A0A0L8IFF0_OCTBM</name>
<gene>
    <name evidence="2" type="ORF">OCBIM_22007689mg</name>
</gene>
<feature type="signal peptide" evidence="1">
    <location>
        <begin position="1"/>
        <end position="22"/>
    </location>
</feature>
<keyword evidence="1" id="KW-0732">Signal</keyword>
<reference evidence="2" key="1">
    <citation type="submission" date="2015-07" db="EMBL/GenBank/DDBJ databases">
        <title>MeaNS - Measles Nucleotide Surveillance Program.</title>
        <authorList>
            <person name="Tran T."/>
            <person name="Druce J."/>
        </authorList>
    </citation>
    <scope>NUCLEOTIDE SEQUENCE</scope>
    <source>
        <strain evidence="2">UCB-OBI-ISO-001</strain>
        <tissue evidence="2">Gonad</tissue>
    </source>
</reference>
<sequence>MCCIVFLPLLPLILLQFQYLWISKLHTATPKPIQCKLPFFISLLIHLTL</sequence>
<dbReference type="EMBL" id="KQ415846">
    <property type="protein sequence ID" value="KOG00153.1"/>
    <property type="molecule type" value="Genomic_DNA"/>
</dbReference>
<evidence type="ECO:0000256" key="1">
    <source>
        <dbReference type="SAM" id="SignalP"/>
    </source>
</evidence>
<accession>A0A0L8IFF0</accession>